<feature type="region of interest" description="Disordered" evidence="1">
    <location>
        <begin position="1"/>
        <end position="290"/>
    </location>
</feature>
<dbReference type="OrthoDB" id="4188028at2759"/>
<feature type="compositionally biased region" description="Basic and acidic residues" evidence="1">
    <location>
        <begin position="72"/>
        <end position="90"/>
    </location>
</feature>
<feature type="compositionally biased region" description="Low complexity" evidence="1">
    <location>
        <begin position="10"/>
        <end position="22"/>
    </location>
</feature>
<dbReference type="PhylomeDB" id="B8MDP2"/>
<evidence type="ECO:0000313" key="3">
    <source>
        <dbReference type="Proteomes" id="UP000001745"/>
    </source>
</evidence>
<feature type="compositionally biased region" description="Basic and acidic residues" evidence="1">
    <location>
        <begin position="159"/>
        <end position="168"/>
    </location>
</feature>
<dbReference type="VEuPathDB" id="FungiDB:TSTA_120210"/>
<accession>B8MDP2</accession>
<name>B8MDP2_TALSN</name>
<organism evidence="2 3">
    <name type="scientific">Talaromyces stipitatus (strain ATCC 10500 / CBS 375.48 / QM 6759 / NRRL 1006)</name>
    <name type="common">Penicillium stipitatum</name>
    <dbReference type="NCBI Taxonomy" id="441959"/>
    <lineage>
        <taxon>Eukaryota</taxon>
        <taxon>Fungi</taxon>
        <taxon>Dikarya</taxon>
        <taxon>Ascomycota</taxon>
        <taxon>Pezizomycotina</taxon>
        <taxon>Eurotiomycetes</taxon>
        <taxon>Eurotiomycetidae</taxon>
        <taxon>Eurotiales</taxon>
        <taxon>Trichocomaceae</taxon>
        <taxon>Talaromyces</taxon>
        <taxon>Talaromyces sect. Talaromyces</taxon>
    </lineage>
</organism>
<feature type="compositionally biased region" description="Pro residues" evidence="1">
    <location>
        <begin position="668"/>
        <end position="683"/>
    </location>
</feature>
<proteinExistence type="predicted"/>
<sequence length="683" mass="73747">MAGRKRKAPASNSANSSNEVSADPSTQGIAPPAKKGTTTRSKRGKAAAAATSAQSQAAGGELLNTYISSDTSSKEDTVPTEPPPERRETTPTKVPQATRFSTRLKARKQTPAPELPPQASPESSTGPTDSNITANNIQTEQSSAGSDPNQTSRLTPKSSDTETIKSDKQLTLPRTRGRKRKLEQANTDTSLTVAKKAKVAKESAFNGEVQGTQGSESNQNESAEMTHTEDGNRTGSRQNGTASGSGTTSRGKGGRKKKGNLKNLGSYAKKGKGNGGKKGKENEEDSDIELDPSLPLTAIAQKLSDRQKVLKQNFKKLGATHKLILSELAARSHRDLARDKNAHLKVPEFEEVNSQLQAGLQKRLDILENEHRLRVQQADIVKEAETQIIQTRYEANAFNIQDEIFHAAAGEYMQVVEGQQHAGDEEHTEPDVDGPQPVPSRSATASEQPTGSNYEHEPFYQNEQKVARGYTSKIIRKNAEARAAYESGKHGADDFLQRAKLNEISQEEESTVDNKMKALLHACEDALAGLPGRSLSVGNTDALSALADAASTQQPMSAIRLTAFPIPLQSTSDQQQLPSFMQPEPQMPPPRRPSLPPSRGFPDVFTMGTRRQLPPLQGGPLPRYGSGQQHQFHPVPAPAPPARTPANMPPPSYFYPNNSHGNPYQCGPTPPPPPPPSAPPRRY</sequence>
<reference evidence="3" key="1">
    <citation type="journal article" date="2015" name="Genome Announc.">
        <title>Genome sequence of the AIDS-associated pathogen Penicillium marneffei (ATCC18224) and its near taxonomic relative Talaromyces stipitatus (ATCC10500).</title>
        <authorList>
            <person name="Nierman W.C."/>
            <person name="Fedorova-Abrams N.D."/>
            <person name="Andrianopoulos A."/>
        </authorList>
    </citation>
    <scope>NUCLEOTIDE SEQUENCE [LARGE SCALE GENOMIC DNA]</scope>
    <source>
        <strain evidence="3">ATCC 10500 / CBS 375.48 / QM 6759 / NRRL 1006</strain>
    </source>
</reference>
<dbReference type="STRING" id="441959.B8MDP2"/>
<feature type="compositionally biased region" description="Pro residues" evidence="1">
    <location>
        <begin position="585"/>
        <end position="596"/>
    </location>
</feature>
<protein>
    <submittedName>
        <fullName evidence="2">Uncharacterized protein</fullName>
    </submittedName>
</protein>
<dbReference type="InParanoid" id="B8MDP2"/>
<evidence type="ECO:0000313" key="2">
    <source>
        <dbReference type="EMBL" id="EED18271.1"/>
    </source>
</evidence>
<feature type="compositionally biased region" description="Polar residues" evidence="1">
    <location>
        <begin position="209"/>
        <end position="223"/>
    </location>
</feature>
<dbReference type="EMBL" id="EQ962655">
    <property type="protein sequence ID" value="EED18271.1"/>
    <property type="molecule type" value="Genomic_DNA"/>
</dbReference>
<feature type="compositionally biased region" description="Polar residues" evidence="1">
    <location>
        <begin position="120"/>
        <end position="158"/>
    </location>
</feature>
<feature type="region of interest" description="Disordered" evidence="1">
    <location>
        <begin position="572"/>
        <end position="683"/>
    </location>
</feature>
<dbReference type="eggNOG" id="ENOG502QS8Z">
    <property type="taxonomic scope" value="Eukaryota"/>
</dbReference>
<keyword evidence="3" id="KW-1185">Reference proteome</keyword>
<dbReference type="HOGENOM" id="CLU_402890_0_0_1"/>
<gene>
    <name evidence="2" type="ORF">TSTA_120210</name>
</gene>
<dbReference type="GeneID" id="8101100"/>
<dbReference type="Proteomes" id="UP000001745">
    <property type="component" value="Unassembled WGS sequence"/>
</dbReference>
<feature type="compositionally biased region" description="Low complexity" evidence="1">
    <location>
        <begin position="610"/>
        <end position="623"/>
    </location>
</feature>
<feature type="compositionally biased region" description="Low complexity" evidence="1">
    <location>
        <begin position="46"/>
        <end position="60"/>
    </location>
</feature>
<dbReference type="OMA" id="DPQMKEM"/>
<feature type="compositionally biased region" description="Polar residues" evidence="1">
    <location>
        <begin position="439"/>
        <end position="453"/>
    </location>
</feature>
<dbReference type="AlphaFoldDB" id="B8MDP2"/>
<feature type="compositionally biased region" description="Polar residues" evidence="1">
    <location>
        <begin position="233"/>
        <end position="242"/>
    </location>
</feature>
<feature type="compositionally biased region" description="Pro residues" evidence="1">
    <location>
        <begin position="635"/>
        <end position="653"/>
    </location>
</feature>
<evidence type="ECO:0000256" key="1">
    <source>
        <dbReference type="SAM" id="MobiDB-lite"/>
    </source>
</evidence>
<dbReference type="RefSeq" id="XP_002482263.1">
    <property type="nucleotide sequence ID" value="XM_002482218.1"/>
</dbReference>
<feature type="region of interest" description="Disordered" evidence="1">
    <location>
        <begin position="418"/>
        <end position="463"/>
    </location>
</feature>